<sequence length="90" mass="10185">MFQQEGGIRAKWSWFGNSLNGRGIGGFSQVENAADLPANHLPRLQHHINHKWLEIIPVTMNICCADERNILLSDQKSSLNKKALRVLRGH</sequence>
<dbReference type="Proteomes" id="UP000041314">
    <property type="component" value="Unassembled WGS sequence"/>
</dbReference>
<evidence type="ECO:0000313" key="2">
    <source>
        <dbReference type="Proteomes" id="UP000041314"/>
    </source>
</evidence>
<evidence type="ECO:0000313" key="1">
    <source>
        <dbReference type="EMBL" id="CNU96743.1"/>
    </source>
</evidence>
<organism evidence="1 2">
    <name type="scientific">Salmonella enterica subsp. enterica serovar Bovismorbificans</name>
    <dbReference type="NCBI Taxonomy" id="58097"/>
    <lineage>
        <taxon>Bacteria</taxon>
        <taxon>Pseudomonadati</taxon>
        <taxon>Pseudomonadota</taxon>
        <taxon>Gammaproteobacteria</taxon>
        <taxon>Enterobacterales</taxon>
        <taxon>Enterobacteriaceae</taxon>
        <taxon>Salmonella</taxon>
    </lineage>
</organism>
<reference evidence="1 2" key="1">
    <citation type="submission" date="2015-03" db="EMBL/GenBank/DDBJ databases">
        <authorList>
            <consortium name="Pathogen Informatics"/>
        </authorList>
    </citation>
    <scope>NUCLEOTIDE SEQUENCE [LARGE SCALE GENOMIC DNA]</scope>
    <source>
        <strain evidence="1 2">A1104</strain>
    </source>
</reference>
<name>A0A655E068_SALET</name>
<dbReference type="AlphaFoldDB" id="A0A655E068"/>
<accession>A0A655E068</accession>
<dbReference type="EMBL" id="CQPA01000045">
    <property type="protein sequence ID" value="CNU96743.1"/>
    <property type="molecule type" value="Genomic_DNA"/>
</dbReference>
<gene>
    <name evidence="1" type="ORF">ERS008198_04015</name>
</gene>
<proteinExistence type="predicted"/>
<protein>
    <submittedName>
        <fullName evidence="1">Uncharacterized protein</fullName>
    </submittedName>
</protein>